<comment type="similarity">
    <text evidence="7">Belongs to the transglycosylase MltG family.</text>
</comment>
<evidence type="ECO:0000256" key="5">
    <source>
        <dbReference type="ARBA" id="ARBA00023239"/>
    </source>
</evidence>
<keyword evidence="3 7" id="KW-1133">Transmembrane helix</keyword>
<dbReference type="GO" id="GO:0016829">
    <property type="term" value="F:lyase activity"/>
    <property type="evidence" value="ECO:0007669"/>
    <property type="project" value="UniProtKB-KW"/>
</dbReference>
<keyword evidence="7" id="KW-0997">Cell inner membrane</keyword>
<dbReference type="Gene3D" id="3.30.1490.480">
    <property type="entry name" value="Endolytic murein transglycosylase"/>
    <property type="match status" value="1"/>
</dbReference>
<evidence type="ECO:0000256" key="1">
    <source>
        <dbReference type="ARBA" id="ARBA00022475"/>
    </source>
</evidence>
<keyword evidence="2 7" id="KW-0812">Transmembrane</keyword>
<keyword evidence="6 7" id="KW-0961">Cell wall biogenesis/degradation</keyword>
<keyword evidence="9" id="KW-1185">Reference proteome</keyword>
<dbReference type="HAMAP" id="MF_02065">
    <property type="entry name" value="MltG"/>
    <property type="match status" value="1"/>
</dbReference>
<dbReference type="RefSeq" id="WP_284207270.1">
    <property type="nucleotide sequence ID" value="NZ_BSSU01000006.1"/>
</dbReference>
<protein>
    <recommendedName>
        <fullName evidence="7">Endolytic murein transglycosylase</fullName>
        <ecNumber evidence="7">4.2.2.29</ecNumber>
    </recommendedName>
    <alternativeName>
        <fullName evidence="7">Peptidoglycan lytic transglycosylase</fullName>
    </alternativeName>
    <alternativeName>
        <fullName evidence="7">Peptidoglycan polymerization terminase</fullName>
    </alternativeName>
</protein>
<dbReference type="Pfam" id="PF02618">
    <property type="entry name" value="YceG"/>
    <property type="match status" value="1"/>
</dbReference>
<evidence type="ECO:0000256" key="7">
    <source>
        <dbReference type="HAMAP-Rule" id="MF_02065"/>
    </source>
</evidence>
<name>A0ABQ6H150_9GAMM</name>
<sequence length="338" mass="38880">MKFLKPKTIAWLMGTLLTLVIASYLSLVKYTEYQVNQPLNLSQDTLFEVKKGQSVRSLGKQFEKSGWISQRFWLKAHVKFNPEIAHVKEGVYLIKSHQTLLSVINDFVIGKEHQFSITFIEGSRFDDWLRQLANAQYIEHTLPITFTQSINELLNIDEEHPEGLLFPDTYAYTAGTKDIDILRRAQARMNAFISSAWLKRAENLPYETPYQALIMASIIEKETGQREEQPIISSVFFNRLHKKMRLQTDPTVIYGIGDAYDGDITRAHLKQKTRYNTYRINGLPPTPIAMPGKSAIEATLQPAETDYLYFVSRGNGWHQFSETLKQHNKAVAKYQLGQ</sequence>
<keyword evidence="1 7" id="KW-1003">Cell membrane</keyword>
<evidence type="ECO:0000256" key="3">
    <source>
        <dbReference type="ARBA" id="ARBA00022989"/>
    </source>
</evidence>
<dbReference type="EMBL" id="BSSU01000006">
    <property type="protein sequence ID" value="GLX81926.1"/>
    <property type="molecule type" value="Genomic_DNA"/>
</dbReference>
<dbReference type="InterPro" id="IPR003770">
    <property type="entry name" value="MLTG-like"/>
</dbReference>
<dbReference type="Proteomes" id="UP001157133">
    <property type="component" value="Unassembled WGS sequence"/>
</dbReference>
<evidence type="ECO:0000256" key="4">
    <source>
        <dbReference type="ARBA" id="ARBA00023136"/>
    </source>
</evidence>
<dbReference type="EC" id="4.2.2.29" evidence="7"/>
<accession>A0ABQ6H150</accession>
<evidence type="ECO:0000313" key="9">
    <source>
        <dbReference type="Proteomes" id="UP001157133"/>
    </source>
</evidence>
<dbReference type="Gene3D" id="3.30.160.60">
    <property type="entry name" value="Classic Zinc Finger"/>
    <property type="match status" value="1"/>
</dbReference>
<proteinExistence type="inferred from homology"/>
<reference evidence="8 9" key="1">
    <citation type="submission" date="2023-03" db="EMBL/GenBank/DDBJ databases">
        <title>Draft genome sequence of Thalassotalea eurytherma JCM 18482T.</title>
        <authorList>
            <person name="Sawabe T."/>
        </authorList>
    </citation>
    <scope>NUCLEOTIDE SEQUENCE [LARGE SCALE GENOMIC DNA]</scope>
    <source>
        <strain evidence="8 9">JCM 18482</strain>
    </source>
</reference>
<keyword evidence="4 7" id="KW-0472">Membrane</keyword>
<gene>
    <name evidence="7" type="primary">mltG</name>
    <name evidence="8" type="ORF">theurythT_13780</name>
</gene>
<evidence type="ECO:0000256" key="6">
    <source>
        <dbReference type="ARBA" id="ARBA00023316"/>
    </source>
</evidence>
<comment type="function">
    <text evidence="7">Functions as a peptidoglycan terminase that cleaves nascent peptidoglycan strands endolytically to terminate their elongation.</text>
</comment>
<dbReference type="PANTHER" id="PTHR30518:SF2">
    <property type="entry name" value="ENDOLYTIC MUREIN TRANSGLYCOSYLASE"/>
    <property type="match status" value="1"/>
</dbReference>
<evidence type="ECO:0000256" key="2">
    <source>
        <dbReference type="ARBA" id="ARBA00022692"/>
    </source>
</evidence>
<evidence type="ECO:0000313" key="8">
    <source>
        <dbReference type="EMBL" id="GLX81926.1"/>
    </source>
</evidence>
<organism evidence="8 9">
    <name type="scientific">Thalassotalea eurytherma</name>
    <dbReference type="NCBI Taxonomy" id="1144278"/>
    <lineage>
        <taxon>Bacteria</taxon>
        <taxon>Pseudomonadati</taxon>
        <taxon>Pseudomonadota</taxon>
        <taxon>Gammaproteobacteria</taxon>
        <taxon>Alteromonadales</taxon>
        <taxon>Colwelliaceae</taxon>
        <taxon>Thalassotalea</taxon>
    </lineage>
</organism>
<feature type="site" description="Important for catalytic activity" evidence="7">
    <location>
        <position position="222"/>
    </location>
</feature>
<dbReference type="CDD" id="cd08010">
    <property type="entry name" value="MltG_like"/>
    <property type="match status" value="1"/>
</dbReference>
<comment type="caution">
    <text evidence="8">The sequence shown here is derived from an EMBL/GenBank/DDBJ whole genome shotgun (WGS) entry which is preliminary data.</text>
</comment>
<keyword evidence="5 7" id="KW-0456">Lyase</keyword>
<comment type="catalytic activity">
    <reaction evidence="7">
        <text>a peptidoglycan chain = a peptidoglycan chain with N-acetyl-1,6-anhydromuramyl-[peptide] at the reducing end + a peptidoglycan chain with N-acetylglucosamine at the non-reducing end.</text>
        <dbReference type="EC" id="4.2.2.29"/>
    </reaction>
</comment>
<dbReference type="PANTHER" id="PTHR30518">
    <property type="entry name" value="ENDOLYTIC MUREIN TRANSGLYCOSYLASE"/>
    <property type="match status" value="1"/>
</dbReference>
<dbReference type="NCBIfam" id="TIGR00247">
    <property type="entry name" value="endolytic transglycosylase MltG"/>
    <property type="match status" value="1"/>
</dbReference>